<proteinExistence type="predicted"/>
<reference evidence="2" key="1">
    <citation type="submission" date="2020-07" db="EMBL/GenBank/DDBJ databases">
        <title>Multicomponent nature underlies the extraordinary mechanical properties of spider dragline silk.</title>
        <authorList>
            <person name="Kono N."/>
            <person name="Nakamura H."/>
            <person name="Mori M."/>
            <person name="Yoshida Y."/>
            <person name="Ohtoshi R."/>
            <person name="Malay A.D."/>
            <person name="Moran D.A.P."/>
            <person name="Tomita M."/>
            <person name="Numata K."/>
            <person name="Arakawa K."/>
        </authorList>
    </citation>
    <scope>NUCLEOTIDE SEQUENCE</scope>
</reference>
<feature type="compositionally biased region" description="Basic residues" evidence="1">
    <location>
        <begin position="128"/>
        <end position="139"/>
    </location>
</feature>
<organism evidence="2 3">
    <name type="scientific">Trichonephila clavata</name>
    <name type="common">Joro spider</name>
    <name type="synonym">Nephila clavata</name>
    <dbReference type="NCBI Taxonomy" id="2740835"/>
    <lineage>
        <taxon>Eukaryota</taxon>
        <taxon>Metazoa</taxon>
        <taxon>Ecdysozoa</taxon>
        <taxon>Arthropoda</taxon>
        <taxon>Chelicerata</taxon>
        <taxon>Arachnida</taxon>
        <taxon>Araneae</taxon>
        <taxon>Araneomorphae</taxon>
        <taxon>Entelegynae</taxon>
        <taxon>Araneoidea</taxon>
        <taxon>Nephilidae</taxon>
        <taxon>Trichonephila</taxon>
    </lineage>
</organism>
<dbReference type="AlphaFoldDB" id="A0A8X6LMQ7"/>
<sequence>MATMDVDPPDSQCSCSRRIDLKSTVVAEDACIVNFSEFIDIPDTDHNIHLKEIVRKQIMEHQQGKDAALIELESLPPCNNPTCPNYRKTNLNSKTPSPMPEEPKIIVDNPPIITNNNNNETPEANPLPKRKQKKKRKKPKDSTDDFVFPKKTARPSSPTASEPIATAKSFSDLESDVDEETQPVQIPQDTPPLNPFPLSISK</sequence>
<dbReference type="Proteomes" id="UP000887116">
    <property type="component" value="Unassembled WGS sequence"/>
</dbReference>
<name>A0A8X6LMQ7_TRICU</name>
<evidence type="ECO:0000256" key="1">
    <source>
        <dbReference type="SAM" id="MobiDB-lite"/>
    </source>
</evidence>
<feature type="compositionally biased region" description="Low complexity" evidence="1">
    <location>
        <begin position="109"/>
        <end position="126"/>
    </location>
</feature>
<feature type="region of interest" description="Disordered" evidence="1">
    <location>
        <begin position="79"/>
        <end position="202"/>
    </location>
</feature>
<evidence type="ECO:0000313" key="3">
    <source>
        <dbReference type="Proteomes" id="UP000887116"/>
    </source>
</evidence>
<comment type="caution">
    <text evidence="2">The sequence shown here is derived from an EMBL/GenBank/DDBJ whole genome shotgun (WGS) entry which is preliminary data.</text>
</comment>
<accession>A0A8X6LMQ7</accession>
<dbReference type="EMBL" id="BMAO01027018">
    <property type="protein sequence ID" value="GFR14007.1"/>
    <property type="molecule type" value="Genomic_DNA"/>
</dbReference>
<evidence type="ECO:0000313" key="2">
    <source>
        <dbReference type="EMBL" id="GFR14007.1"/>
    </source>
</evidence>
<keyword evidence="3" id="KW-1185">Reference proteome</keyword>
<gene>
    <name evidence="2" type="ORF">TNCT_385701</name>
</gene>
<protein>
    <submittedName>
        <fullName evidence="2">Uncharacterized protein</fullName>
    </submittedName>
</protein>
<feature type="compositionally biased region" description="Polar residues" evidence="1">
    <location>
        <begin position="80"/>
        <end position="96"/>
    </location>
</feature>